<dbReference type="SFLD" id="SFLDG01136">
    <property type="entry name" value="C1.6:_Phosphoserine_Phosphatas"/>
    <property type="match status" value="1"/>
</dbReference>
<evidence type="ECO:0000256" key="7">
    <source>
        <dbReference type="PIRSR" id="PIRSR006118-2"/>
    </source>
</evidence>
<reference evidence="8 9" key="1">
    <citation type="submission" date="2012-01" db="EMBL/GenBank/DDBJ databases">
        <title>The Genome Sequence of Odoribacter laneus YIT 12061.</title>
        <authorList>
            <consortium name="The Broad Institute Genome Sequencing Platform"/>
            <person name="Earl A."/>
            <person name="Ward D."/>
            <person name="Feldgarden M."/>
            <person name="Gevers D."/>
            <person name="Morotomi M."/>
            <person name="Young S.K."/>
            <person name="Zeng Q."/>
            <person name="Gargeya S."/>
            <person name="Fitzgerald M."/>
            <person name="Haas B."/>
            <person name="Abouelleil A."/>
            <person name="Alvarado L."/>
            <person name="Arachchi H.M."/>
            <person name="Berlin A."/>
            <person name="Chapman S.B."/>
            <person name="Gearin G."/>
            <person name="Goldberg J."/>
            <person name="Griggs A."/>
            <person name="Gujja S."/>
            <person name="Hansen M."/>
            <person name="Heiman D."/>
            <person name="Howarth C."/>
            <person name="Larimer J."/>
            <person name="Lui A."/>
            <person name="MacDonald P.J.P."/>
            <person name="McCowen C."/>
            <person name="Montmayeur A."/>
            <person name="Murphy C."/>
            <person name="Neiman D."/>
            <person name="Pearson M."/>
            <person name="Priest M."/>
            <person name="Roberts A."/>
            <person name="Saif S."/>
            <person name="Shea T."/>
            <person name="Sisk P."/>
            <person name="Stolte C."/>
            <person name="Sykes S."/>
            <person name="Wortman J."/>
            <person name="Nusbaum C."/>
            <person name="Birren B."/>
        </authorList>
    </citation>
    <scope>NUCLEOTIDE SEQUENCE [LARGE SCALE GENOMIC DNA]</scope>
    <source>
        <strain evidence="8 9">YIT 12061</strain>
    </source>
</reference>
<keyword evidence="6 7" id="KW-0460">Magnesium</keyword>
<accession>H1DF65</accession>
<dbReference type="RefSeq" id="WP_009136049.1">
    <property type="nucleotide sequence ID" value="NZ_JH594596.1"/>
</dbReference>
<dbReference type="eggNOG" id="COG1778">
    <property type="taxonomic scope" value="Bacteria"/>
</dbReference>
<protein>
    <submittedName>
        <fullName evidence="8">YrbI family 3-deoxy-D-manno-octulosonate 8-phosphate phosphatase</fullName>
    </submittedName>
</protein>
<comment type="caution">
    <text evidence="8">The sequence shown here is derived from an EMBL/GenBank/DDBJ whole genome shotgun (WGS) entry which is preliminary data.</text>
</comment>
<dbReference type="SUPFAM" id="SSF56784">
    <property type="entry name" value="HAD-like"/>
    <property type="match status" value="1"/>
</dbReference>
<keyword evidence="5" id="KW-0378">Hydrolase</keyword>
<dbReference type="HOGENOM" id="CLU_106694_1_0_10"/>
<dbReference type="STRING" id="742817.HMPREF9449_00901"/>
<dbReference type="PIRSF" id="PIRSF006118">
    <property type="entry name" value="KDO8-P_Ptase"/>
    <property type="match status" value="1"/>
</dbReference>
<dbReference type="InterPro" id="IPR036412">
    <property type="entry name" value="HAD-like_sf"/>
</dbReference>
<dbReference type="EMBL" id="ADMC01000014">
    <property type="protein sequence ID" value="EHP49383.1"/>
    <property type="molecule type" value="Genomic_DNA"/>
</dbReference>
<dbReference type="InterPro" id="IPR050793">
    <property type="entry name" value="CMP-NeuNAc_synthase"/>
</dbReference>
<feature type="binding site" evidence="7">
    <location>
        <position position="17"/>
    </location>
    <ligand>
        <name>Mg(2+)</name>
        <dbReference type="ChEBI" id="CHEBI:18420"/>
    </ligand>
</feature>
<dbReference type="NCBIfam" id="TIGR01670">
    <property type="entry name" value="KdsC-phosphatas"/>
    <property type="match status" value="1"/>
</dbReference>
<proteinExistence type="inferred from homology"/>
<dbReference type="SFLD" id="SFLDG01138">
    <property type="entry name" value="C1.6.2:_Deoxy-d-mannose-octulo"/>
    <property type="match status" value="1"/>
</dbReference>
<evidence type="ECO:0000256" key="2">
    <source>
        <dbReference type="ARBA" id="ARBA00005893"/>
    </source>
</evidence>
<dbReference type="PATRIC" id="fig|742817.3.peg.958"/>
<gene>
    <name evidence="8" type="ORF">HMPREF9449_00901</name>
</gene>
<dbReference type="InterPro" id="IPR010023">
    <property type="entry name" value="KdsC_fam"/>
</dbReference>
<dbReference type="PANTHER" id="PTHR21485">
    <property type="entry name" value="HAD SUPERFAMILY MEMBERS CMAS AND KDSC"/>
    <property type="match status" value="1"/>
</dbReference>
<dbReference type="GO" id="GO:0046872">
    <property type="term" value="F:metal ion binding"/>
    <property type="evidence" value="ECO:0007669"/>
    <property type="project" value="UniProtKB-KW"/>
</dbReference>
<organism evidence="8 9">
    <name type="scientific">Odoribacter laneus YIT 12061</name>
    <dbReference type="NCBI Taxonomy" id="742817"/>
    <lineage>
        <taxon>Bacteria</taxon>
        <taxon>Pseudomonadati</taxon>
        <taxon>Bacteroidota</taxon>
        <taxon>Bacteroidia</taxon>
        <taxon>Bacteroidales</taxon>
        <taxon>Odoribacteraceae</taxon>
        <taxon>Odoribacter</taxon>
    </lineage>
</organism>
<comment type="similarity">
    <text evidence="2">Belongs to the KdsC family.</text>
</comment>
<dbReference type="FunFam" id="3.40.50.1000:FF:000029">
    <property type="entry name" value="3-deoxy-D-manno-octulosonate 8-phosphate phosphatase KdsC"/>
    <property type="match status" value="1"/>
</dbReference>
<evidence type="ECO:0000313" key="8">
    <source>
        <dbReference type="EMBL" id="EHP49383.1"/>
    </source>
</evidence>
<dbReference type="Proteomes" id="UP000004892">
    <property type="component" value="Unassembled WGS sequence"/>
</dbReference>
<evidence type="ECO:0000256" key="6">
    <source>
        <dbReference type="ARBA" id="ARBA00022842"/>
    </source>
</evidence>
<evidence type="ECO:0000256" key="1">
    <source>
        <dbReference type="ARBA" id="ARBA00001946"/>
    </source>
</evidence>
<comment type="cofactor">
    <cofactor evidence="1 7">
        <name>Mg(2+)</name>
        <dbReference type="ChEBI" id="CHEBI:18420"/>
    </cofactor>
</comment>
<dbReference type="GeneID" id="98068499"/>
<dbReference type="GO" id="GO:0008781">
    <property type="term" value="F:N-acylneuraminate cytidylyltransferase activity"/>
    <property type="evidence" value="ECO:0007669"/>
    <property type="project" value="TreeGrafter"/>
</dbReference>
<dbReference type="InterPro" id="IPR023214">
    <property type="entry name" value="HAD_sf"/>
</dbReference>
<dbReference type="GO" id="GO:0016788">
    <property type="term" value="F:hydrolase activity, acting on ester bonds"/>
    <property type="evidence" value="ECO:0007669"/>
    <property type="project" value="InterPro"/>
</dbReference>
<dbReference type="Gene3D" id="3.40.50.1000">
    <property type="entry name" value="HAD superfamily/HAD-like"/>
    <property type="match status" value="1"/>
</dbReference>
<dbReference type="SFLD" id="SFLDS00003">
    <property type="entry name" value="Haloacid_Dehalogenase"/>
    <property type="match status" value="1"/>
</dbReference>
<evidence type="ECO:0000256" key="5">
    <source>
        <dbReference type="ARBA" id="ARBA00022801"/>
    </source>
</evidence>
<evidence type="ECO:0000313" key="9">
    <source>
        <dbReference type="Proteomes" id="UP000004892"/>
    </source>
</evidence>
<evidence type="ECO:0000256" key="3">
    <source>
        <dbReference type="ARBA" id="ARBA00011881"/>
    </source>
</evidence>
<name>H1DF65_9BACT</name>
<sequence>MAFFKEELKKIRAFVFDVDGVLSRQEVSLSPEGELIRTSCAKDGYALMYSGKKGYILAIISGGGSPGLEERFKKLGIKDIYLRIENKVKALEELISKYGLKPEEIMYMGDDIPDYNVMTRVGLPVCPADACEEIKAISKYISDLNGGMGCVRDVIAQVLKARGDWMDTSCYVKSM</sequence>
<keyword evidence="9" id="KW-1185">Reference proteome</keyword>
<dbReference type="Pfam" id="PF08282">
    <property type="entry name" value="Hydrolase_3"/>
    <property type="match status" value="1"/>
</dbReference>
<keyword evidence="4 7" id="KW-0479">Metal-binding</keyword>
<evidence type="ECO:0000256" key="4">
    <source>
        <dbReference type="ARBA" id="ARBA00022723"/>
    </source>
</evidence>
<feature type="binding site" evidence="7">
    <location>
        <position position="19"/>
    </location>
    <ligand>
        <name>substrate</name>
    </ligand>
</feature>
<dbReference type="PANTHER" id="PTHR21485:SF3">
    <property type="entry name" value="N-ACYLNEURAMINATE CYTIDYLYLTRANSFERASE"/>
    <property type="match status" value="1"/>
</dbReference>
<feature type="binding site" evidence="7">
    <location>
        <position position="110"/>
    </location>
    <ligand>
        <name>Mg(2+)</name>
        <dbReference type="ChEBI" id="CHEBI:18420"/>
    </ligand>
</feature>
<dbReference type="AlphaFoldDB" id="H1DF65"/>
<comment type="subunit">
    <text evidence="3">Homotetramer.</text>
</comment>